<evidence type="ECO:0000256" key="1">
    <source>
        <dbReference type="PIRSR" id="PIRSR601310-1"/>
    </source>
</evidence>
<keyword evidence="4" id="KW-0378">Hydrolase</keyword>
<dbReference type="SUPFAM" id="SSF54197">
    <property type="entry name" value="HIT-like"/>
    <property type="match status" value="1"/>
</dbReference>
<feature type="active site" description="Tele-AMP-histidine intermediate" evidence="1">
    <location>
        <position position="97"/>
    </location>
</feature>
<dbReference type="InterPro" id="IPR036265">
    <property type="entry name" value="HIT-like_sf"/>
</dbReference>
<dbReference type="PRINTS" id="PR00332">
    <property type="entry name" value="HISTRIAD"/>
</dbReference>
<dbReference type="EMBL" id="PDKJ01000001">
    <property type="protein sequence ID" value="RXJ70335.1"/>
    <property type="molecule type" value="Genomic_DNA"/>
</dbReference>
<gene>
    <name evidence="4" type="ORF">CRV08_01860</name>
</gene>
<name>A0A4Q0YJ09_9BACT</name>
<comment type="caution">
    <text evidence="4">The sequence shown here is derived from an EMBL/GenBank/DDBJ whole genome shotgun (WGS) entry which is preliminary data.</text>
</comment>
<dbReference type="InterPro" id="IPR011146">
    <property type="entry name" value="HIT-like"/>
</dbReference>
<sequence>MKKTCIFCDIVEDNSKCHKVWEDENHLAFLSIYPNCEGVTVVIPKKHYSSYAFELEDKVLNTLILAAKKVALLLDKTFDDVSRTAMVLEGFGVDHVHVKLYPLHGTQEYKNSWKEINSNKNDYFDKYLGYISSHDSNRAKDEDLEELAKKIRGKNLKI</sequence>
<dbReference type="RefSeq" id="WP_128978476.1">
    <property type="nucleotide sequence ID" value="NZ_PDKJ01000001.1"/>
</dbReference>
<organism evidence="4 5">
    <name type="scientific">Halarcobacter ebronensis</name>
    <dbReference type="NCBI Taxonomy" id="1462615"/>
    <lineage>
        <taxon>Bacteria</taxon>
        <taxon>Pseudomonadati</taxon>
        <taxon>Campylobacterota</taxon>
        <taxon>Epsilonproteobacteria</taxon>
        <taxon>Campylobacterales</taxon>
        <taxon>Arcobacteraceae</taxon>
        <taxon>Halarcobacter</taxon>
    </lineage>
</organism>
<proteinExistence type="predicted"/>
<protein>
    <submittedName>
        <fullName evidence="4">Diadenosine tetraphosphate hydrolase</fullName>
    </submittedName>
</protein>
<dbReference type="PANTHER" id="PTHR46648:SF1">
    <property type="entry name" value="ADENOSINE 5'-MONOPHOSPHORAMIDASE HNT1"/>
    <property type="match status" value="1"/>
</dbReference>
<evidence type="ECO:0000313" key="5">
    <source>
        <dbReference type="Proteomes" id="UP000290172"/>
    </source>
</evidence>
<dbReference type="GO" id="GO:0016787">
    <property type="term" value="F:hydrolase activity"/>
    <property type="evidence" value="ECO:0007669"/>
    <property type="project" value="UniProtKB-KW"/>
</dbReference>
<dbReference type="InterPro" id="IPR001310">
    <property type="entry name" value="Histidine_triad_HIT"/>
</dbReference>
<dbReference type="AlphaFoldDB" id="A0A4Q0YJ09"/>
<reference evidence="4 5" key="1">
    <citation type="submission" date="2017-10" db="EMBL/GenBank/DDBJ databases">
        <title>Genomics of the genus Arcobacter.</title>
        <authorList>
            <person name="Perez-Cataluna A."/>
            <person name="Figueras M.J."/>
        </authorList>
    </citation>
    <scope>NUCLEOTIDE SEQUENCE [LARGE SCALE GENOMIC DNA]</scope>
    <source>
        <strain evidence="4 5">CECT 8993</strain>
    </source>
</reference>
<comment type="caution">
    <text evidence="2">Lacks conserved residue(s) required for the propagation of feature annotation.</text>
</comment>
<dbReference type="Pfam" id="PF01230">
    <property type="entry name" value="HIT"/>
    <property type="match status" value="1"/>
</dbReference>
<dbReference type="GO" id="GO:0009117">
    <property type="term" value="P:nucleotide metabolic process"/>
    <property type="evidence" value="ECO:0007669"/>
    <property type="project" value="TreeGrafter"/>
</dbReference>
<dbReference type="Gene3D" id="3.30.428.10">
    <property type="entry name" value="HIT-like"/>
    <property type="match status" value="1"/>
</dbReference>
<evidence type="ECO:0000313" key="4">
    <source>
        <dbReference type="EMBL" id="RXJ70335.1"/>
    </source>
</evidence>
<dbReference type="PROSITE" id="PS51084">
    <property type="entry name" value="HIT_2"/>
    <property type="match status" value="1"/>
</dbReference>
<dbReference type="Proteomes" id="UP000290172">
    <property type="component" value="Unassembled WGS sequence"/>
</dbReference>
<dbReference type="PANTHER" id="PTHR46648">
    <property type="entry name" value="HIT FAMILY PROTEIN 1"/>
    <property type="match status" value="1"/>
</dbReference>
<feature type="domain" description="HIT" evidence="3">
    <location>
        <begin position="6"/>
        <end position="111"/>
    </location>
</feature>
<evidence type="ECO:0000256" key="2">
    <source>
        <dbReference type="PROSITE-ProRule" id="PRU00464"/>
    </source>
</evidence>
<evidence type="ECO:0000259" key="3">
    <source>
        <dbReference type="PROSITE" id="PS51084"/>
    </source>
</evidence>
<accession>A0A4Q0YJ09</accession>